<accession>A0A517PEY8</accession>
<protein>
    <submittedName>
        <fullName evidence="2">CHAD domain protein</fullName>
    </submittedName>
</protein>
<dbReference type="InterPro" id="IPR038186">
    <property type="entry name" value="CHAD_dom_sf"/>
</dbReference>
<dbReference type="Gene3D" id="1.40.20.10">
    <property type="entry name" value="CHAD domain"/>
    <property type="match status" value="1"/>
</dbReference>
<dbReference type="Pfam" id="PF05235">
    <property type="entry name" value="CHAD"/>
    <property type="match status" value="1"/>
</dbReference>
<evidence type="ECO:0000313" key="2">
    <source>
        <dbReference type="EMBL" id="QDT17940.1"/>
    </source>
</evidence>
<keyword evidence="3" id="KW-1185">Reference proteome</keyword>
<dbReference type="PANTHER" id="PTHR39339">
    <property type="entry name" value="SLR1444 PROTEIN"/>
    <property type="match status" value="1"/>
</dbReference>
<dbReference type="KEGG" id="acaf:CA12_40780"/>
<dbReference type="EMBL" id="CP036265">
    <property type="protein sequence ID" value="QDT17940.1"/>
    <property type="molecule type" value="Genomic_DNA"/>
</dbReference>
<reference evidence="2 3" key="1">
    <citation type="submission" date="2019-02" db="EMBL/GenBank/DDBJ databases">
        <title>Deep-cultivation of Planctomycetes and their phenomic and genomic characterization uncovers novel biology.</title>
        <authorList>
            <person name="Wiegand S."/>
            <person name="Jogler M."/>
            <person name="Boedeker C."/>
            <person name="Pinto D."/>
            <person name="Vollmers J."/>
            <person name="Rivas-Marin E."/>
            <person name="Kohn T."/>
            <person name="Peeters S.H."/>
            <person name="Heuer A."/>
            <person name="Rast P."/>
            <person name="Oberbeckmann S."/>
            <person name="Bunk B."/>
            <person name="Jeske O."/>
            <person name="Meyerdierks A."/>
            <person name="Storesund J.E."/>
            <person name="Kallscheuer N."/>
            <person name="Luecker S."/>
            <person name="Lage O.M."/>
            <person name="Pohl T."/>
            <person name="Merkel B.J."/>
            <person name="Hornburger P."/>
            <person name="Mueller R.-W."/>
            <person name="Bruemmer F."/>
            <person name="Labrenz M."/>
            <person name="Spormann A.M."/>
            <person name="Op den Camp H."/>
            <person name="Overmann J."/>
            <person name="Amann R."/>
            <person name="Jetten M.S.M."/>
            <person name="Mascher T."/>
            <person name="Medema M.H."/>
            <person name="Devos D.P."/>
            <person name="Kaster A.-K."/>
            <person name="Ovreas L."/>
            <person name="Rohde M."/>
            <person name="Galperin M.Y."/>
            <person name="Jogler C."/>
        </authorList>
    </citation>
    <scope>NUCLEOTIDE SEQUENCE [LARGE SCALE GENOMIC DNA]</scope>
    <source>
        <strain evidence="2 3">CA12</strain>
    </source>
</reference>
<feature type="domain" description="CHAD" evidence="1">
    <location>
        <begin position="8"/>
        <end position="311"/>
    </location>
</feature>
<dbReference type="RefSeq" id="WP_145360932.1">
    <property type="nucleotide sequence ID" value="NZ_CP036265.1"/>
</dbReference>
<dbReference type="PROSITE" id="PS51708">
    <property type="entry name" value="CHAD"/>
    <property type="match status" value="1"/>
</dbReference>
<proteinExistence type="predicted"/>
<evidence type="ECO:0000259" key="1">
    <source>
        <dbReference type="PROSITE" id="PS51708"/>
    </source>
</evidence>
<organism evidence="2 3">
    <name type="scientific">Alienimonas californiensis</name>
    <dbReference type="NCBI Taxonomy" id="2527989"/>
    <lineage>
        <taxon>Bacteria</taxon>
        <taxon>Pseudomonadati</taxon>
        <taxon>Planctomycetota</taxon>
        <taxon>Planctomycetia</taxon>
        <taxon>Planctomycetales</taxon>
        <taxon>Planctomycetaceae</taxon>
        <taxon>Alienimonas</taxon>
    </lineage>
</organism>
<name>A0A517PEY8_9PLAN</name>
<dbReference type="Proteomes" id="UP000318741">
    <property type="component" value="Chromosome"/>
</dbReference>
<dbReference type="AlphaFoldDB" id="A0A517PEY8"/>
<gene>
    <name evidence="2" type="ORF">CA12_40780</name>
</gene>
<dbReference type="InterPro" id="IPR007899">
    <property type="entry name" value="CHAD_dom"/>
</dbReference>
<dbReference type="SMART" id="SM00880">
    <property type="entry name" value="CHAD"/>
    <property type="match status" value="1"/>
</dbReference>
<dbReference type="OrthoDB" id="9810907at2"/>
<dbReference type="PANTHER" id="PTHR39339:SF1">
    <property type="entry name" value="CHAD DOMAIN-CONTAINING PROTEIN"/>
    <property type="match status" value="1"/>
</dbReference>
<evidence type="ECO:0000313" key="3">
    <source>
        <dbReference type="Proteomes" id="UP000318741"/>
    </source>
</evidence>
<sequence length="311" mass="34925">MSFQFEPNEPVADGLRRIAREQLDKALAEVDGAAGGPADADLAEAVHEVRKRGKKLRALLRLVRPAFGGYAEENAAVRDATRRLSALRDATAVIETHDRLMDRYEDFVQRRAFGPVRAALTRHRKELEAIEPDGLDAGPPVSERLAAAGADLRTVRDRVDSWTLKEEGFDALAGGFAKTYKRARRSMAAAVDRPTPQQFHQWRKRAKYHRYHLRLLRDVWPEALGPRRDEAVRLSDLLGHEHDLTVYAATVLDAPDPPAHDPRQREVLHGLLHGSQEALRAESLTLGETLLAEKPKAFTGRLEAAWEAWRE</sequence>